<comment type="caution">
    <text evidence="1">The sequence shown here is derived from an EMBL/GenBank/DDBJ whole genome shotgun (WGS) entry which is preliminary data.</text>
</comment>
<accession>A0ACB7JBW1</accession>
<evidence type="ECO:0000313" key="2">
    <source>
        <dbReference type="Proteomes" id="UP000824881"/>
    </source>
</evidence>
<organism evidence="1 2">
    <name type="scientific">Pleurotus cornucopiae</name>
    <name type="common">Cornucopia mushroom</name>
    <dbReference type="NCBI Taxonomy" id="5321"/>
    <lineage>
        <taxon>Eukaryota</taxon>
        <taxon>Fungi</taxon>
        <taxon>Dikarya</taxon>
        <taxon>Basidiomycota</taxon>
        <taxon>Agaricomycotina</taxon>
        <taxon>Agaricomycetes</taxon>
        <taxon>Agaricomycetidae</taxon>
        <taxon>Agaricales</taxon>
        <taxon>Pleurotineae</taxon>
        <taxon>Pleurotaceae</taxon>
        <taxon>Pleurotus</taxon>
    </lineage>
</organism>
<sequence length="370" mass="41147">MPLITLDYQDASTRMLSPVAPQPDHSKTFVHYLPLGATVLLLLAPHPSVIFVVVKYHLLTLEEPLLLFVHLAAIYTLSFLAFSSLIVCVARDPGPVNSVDEAGRGEGDGLMMSTVSDDVDFNGPGKWCRECWAPKPERTHHCSHCGRCVLKMGNVDPLLPPFSPLTTTAQITIARGLGHRTYPAFVHFLTSVTLLATYIAFVNGSALWFAFNNVLAIDEAIYLHELSLFFAGVIFALVIGSFLFYHVYLISTNQTTIENLSPFMLLRHLPPLPASNNAGRILSDPPSEHELTYEQRYIVREAHGAIRLYDIGLRRNWAQVFGWERRWGWVPRLLHGGGSKGDGRSFVRNPRSDDMLATLATELVKAGKDN</sequence>
<dbReference type="Proteomes" id="UP000824881">
    <property type="component" value="Unassembled WGS sequence"/>
</dbReference>
<evidence type="ECO:0000313" key="1">
    <source>
        <dbReference type="EMBL" id="KAG9227373.1"/>
    </source>
</evidence>
<keyword evidence="2" id="KW-1185">Reference proteome</keyword>
<gene>
    <name evidence="1" type="ORF">CCMSSC00406_0004088</name>
</gene>
<proteinExistence type="predicted"/>
<reference evidence="1 2" key="1">
    <citation type="journal article" date="2021" name="Appl. Environ. Microbiol.">
        <title>Genetic linkage and physical mapping for an oyster mushroom Pleurotus cornucopiae and QTL analysis for the trait cap color.</title>
        <authorList>
            <person name="Zhang Y."/>
            <person name="Gao W."/>
            <person name="Sonnenberg A."/>
            <person name="Chen Q."/>
            <person name="Zhang J."/>
            <person name="Huang C."/>
        </authorList>
    </citation>
    <scope>NUCLEOTIDE SEQUENCE [LARGE SCALE GENOMIC DNA]</scope>
    <source>
        <strain evidence="1">CCMSSC00406</strain>
    </source>
</reference>
<protein>
    <submittedName>
        <fullName evidence="1">Uncharacterized protein</fullName>
    </submittedName>
</protein>
<name>A0ACB7JBW1_PLECO</name>
<dbReference type="EMBL" id="WQMT02000001">
    <property type="protein sequence ID" value="KAG9227373.1"/>
    <property type="molecule type" value="Genomic_DNA"/>
</dbReference>